<dbReference type="PROSITE" id="PS51257">
    <property type="entry name" value="PROKAR_LIPOPROTEIN"/>
    <property type="match status" value="1"/>
</dbReference>
<proteinExistence type="inferred from homology"/>
<evidence type="ECO:0000256" key="2">
    <source>
        <dbReference type="ARBA" id="ARBA00010742"/>
    </source>
</evidence>
<protein>
    <submittedName>
        <fullName evidence="5">Sulfonate ABC transporter substrate-binding protein</fullName>
    </submittedName>
</protein>
<evidence type="ECO:0000256" key="3">
    <source>
        <dbReference type="ARBA" id="ARBA00022729"/>
    </source>
</evidence>
<gene>
    <name evidence="5" type="primary">ssuA</name>
    <name evidence="5" type="ORF">GCM10012275_13200</name>
</gene>
<comment type="similarity">
    <text evidence="2">Belongs to the bacterial solute-binding protein SsuA/TauA family.</text>
</comment>
<dbReference type="SUPFAM" id="SSF53850">
    <property type="entry name" value="Periplasmic binding protein-like II"/>
    <property type="match status" value="1"/>
</dbReference>
<evidence type="ECO:0000313" key="5">
    <source>
        <dbReference type="EMBL" id="GGM43573.1"/>
    </source>
</evidence>
<evidence type="ECO:0000313" key="6">
    <source>
        <dbReference type="Proteomes" id="UP000637578"/>
    </source>
</evidence>
<keyword evidence="6" id="KW-1185">Reference proteome</keyword>
<dbReference type="InterPro" id="IPR015168">
    <property type="entry name" value="SsuA/THI5"/>
</dbReference>
<comment type="subcellular location">
    <subcellularLocation>
        <location evidence="1">Periplasm</location>
    </subcellularLocation>
</comment>
<dbReference type="Gene3D" id="3.40.190.10">
    <property type="entry name" value="Periplasmic binding protein-like II"/>
    <property type="match status" value="2"/>
</dbReference>
<accession>A0A8J3C924</accession>
<dbReference type="GO" id="GO:0042597">
    <property type="term" value="C:periplasmic space"/>
    <property type="evidence" value="ECO:0007669"/>
    <property type="project" value="UniProtKB-SubCell"/>
</dbReference>
<dbReference type="Proteomes" id="UP000637578">
    <property type="component" value="Unassembled WGS sequence"/>
</dbReference>
<keyword evidence="3" id="KW-0732">Signal</keyword>
<evidence type="ECO:0000259" key="4">
    <source>
        <dbReference type="SMART" id="SM00062"/>
    </source>
</evidence>
<dbReference type="PANTHER" id="PTHR30024:SF47">
    <property type="entry name" value="TAURINE-BINDING PERIPLASMIC PROTEIN"/>
    <property type="match status" value="1"/>
</dbReference>
<feature type="domain" description="Solute-binding protein family 3/N-terminal" evidence="4">
    <location>
        <begin position="54"/>
        <end position="286"/>
    </location>
</feature>
<evidence type="ECO:0000256" key="1">
    <source>
        <dbReference type="ARBA" id="ARBA00004418"/>
    </source>
</evidence>
<reference evidence="5" key="2">
    <citation type="submission" date="2020-09" db="EMBL/GenBank/DDBJ databases">
        <authorList>
            <person name="Sun Q."/>
            <person name="Zhou Y."/>
        </authorList>
    </citation>
    <scope>NUCLEOTIDE SEQUENCE</scope>
    <source>
        <strain evidence="5">CGMCC 4.5737</strain>
    </source>
</reference>
<organism evidence="5 6">
    <name type="scientific">Longimycelium tulufanense</name>
    <dbReference type="NCBI Taxonomy" id="907463"/>
    <lineage>
        <taxon>Bacteria</taxon>
        <taxon>Bacillati</taxon>
        <taxon>Actinomycetota</taxon>
        <taxon>Actinomycetes</taxon>
        <taxon>Pseudonocardiales</taxon>
        <taxon>Pseudonocardiaceae</taxon>
        <taxon>Longimycelium</taxon>
    </lineage>
</organism>
<comment type="caution">
    <text evidence="5">The sequence shown here is derived from an EMBL/GenBank/DDBJ whole genome shotgun (WGS) entry which is preliminary data.</text>
</comment>
<dbReference type="AlphaFoldDB" id="A0A8J3C924"/>
<dbReference type="InterPro" id="IPR001638">
    <property type="entry name" value="Solute-binding_3/MltF_N"/>
</dbReference>
<dbReference type="PANTHER" id="PTHR30024">
    <property type="entry name" value="ALIPHATIC SULFONATES-BINDING PROTEIN-RELATED"/>
    <property type="match status" value="1"/>
</dbReference>
<dbReference type="RefSeq" id="WP_189054960.1">
    <property type="nucleotide sequence ID" value="NZ_BMMK01000004.1"/>
</dbReference>
<name>A0A8J3C924_9PSEU</name>
<sequence length="341" mass="36149">MARRDGFPGRRTRYLRRALAVTSAALLAITVSGCSLLGGSNGADGGNDKVEKAKITVGLITKAIDVAPVHLALKEGYFKDEGLDVELRTIQGGADAVPGLASGSLDIAFGNWISFFAAQAKGTLDLRVVSDGYQAKPGMFMVLARPDSGIKGPADLKGKTVAVNTTGNVNELTLKSVLQANNVDTDSIKFATMPFPDMPANLQNKNVDAASVIEPFATLAQNKFGALPVLDSMQGPTADLPIAGYVATKKFAEQNPRTVAAFQRAMKKAQGECSADRKKVENLLVDYAGISAEIAPLVHLGTFPTTLEATRLQRVADLMKTFGVVNSRLDVKPLLLHLPQN</sequence>
<reference evidence="5" key="1">
    <citation type="journal article" date="2014" name="Int. J. Syst. Evol. Microbiol.">
        <title>Complete genome sequence of Corynebacterium casei LMG S-19264T (=DSM 44701T), isolated from a smear-ripened cheese.</title>
        <authorList>
            <consortium name="US DOE Joint Genome Institute (JGI-PGF)"/>
            <person name="Walter F."/>
            <person name="Albersmeier A."/>
            <person name="Kalinowski J."/>
            <person name="Ruckert C."/>
        </authorList>
    </citation>
    <scope>NUCLEOTIDE SEQUENCE</scope>
    <source>
        <strain evidence="5">CGMCC 4.5737</strain>
    </source>
</reference>
<dbReference type="SMART" id="SM00062">
    <property type="entry name" value="PBPb"/>
    <property type="match status" value="1"/>
</dbReference>
<dbReference type="EMBL" id="BMMK01000004">
    <property type="protein sequence ID" value="GGM43573.1"/>
    <property type="molecule type" value="Genomic_DNA"/>
</dbReference>
<dbReference type="Pfam" id="PF09084">
    <property type="entry name" value="NMT1"/>
    <property type="match status" value="1"/>
</dbReference>